<dbReference type="SUPFAM" id="SSF56524">
    <property type="entry name" value="Oxidoreductase molybdopterin-binding domain"/>
    <property type="match status" value="1"/>
</dbReference>
<comment type="caution">
    <text evidence="4">The sequence shown here is derived from an EMBL/GenBank/DDBJ whole genome shotgun (WGS) entry which is preliminary data.</text>
</comment>
<keyword evidence="2" id="KW-0472">Membrane</keyword>
<dbReference type="EMBL" id="PYGE01000010">
    <property type="protein sequence ID" value="PSL02464.1"/>
    <property type="molecule type" value="Genomic_DNA"/>
</dbReference>
<evidence type="ECO:0000256" key="2">
    <source>
        <dbReference type="SAM" id="Phobius"/>
    </source>
</evidence>
<dbReference type="Gene3D" id="2.60.40.650">
    <property type="match status" value="1"/>
</dbReference>
<dbReference type="InterPro" id="IPR036374">
    <property type="entry name" value="OxRdtase_Mopterin-bd_sf"/>
</dbReference>
<evidence type="ECO:0000256" key="1">
    <source>
        <dbReference type="SAM" id="MobiDB-lite"/>
    </source>
</evidence>
<feature type="region of interest" description="Disordered" evidence="1">
    <location>
        <begin position="493"/>
        <end position="520"/>
    </location>
</feature>
<feature type="domain" description="Oxidoreductase molybdopterin-binding" evidence="3">
    <location>
        <begin position="245"/>
        <end position="394"/>
    </location>
</feature>
<dbReference type="Proteomes" id="UP000243528">
    <property type="component" value="Unassembled WGS sequence"/>
</dbReference>
<dbReference type="GO" id="GO:0020037">
    <property type="term" value="F:heme binding"/>
    <property type="evidence" value="ECO:0007669"/>
    <property type="project" value="TreeGrafter"/>
</dbReference>
<feature type="transmembrane region" description="Helical" evidence="2">
    <location>
        <begin position="170"/>
        <end position="188"/>
    </location>
</feature>
<dbReference type="GO" id="GO:0043546">
    <property type="term" value="F:molybdopterin cofactor binding"/>
    <property type="evidence" value="ECO:0007669"/>
    <property type="project" value="TreeGrafter"/>
</dbReference>
<evidence type="ECO:0000259" key="3">
    <source>
        <dbReference type="Pfam" id="PF00174"/>
    </source>
</evidence>
<dbReference type="PANTHER" id="PTHR19372">
    <property type="entry name" value="SULFITE REDUCTASE"/>
    <property type="match status" value="1"/>
</dbReference>
<feature type="transmembrane region" description="Helical" evidence="2">
    <location>
        <begin position="99"/>
        <end position="119"/>
    </location>
</feature>
<feature type="transmembrane region" description="Helical" evidence="2">
    <location>
        <begin position="125"/>
        <end position="144"/>
    </location>
</feature>
<dbReference type="OrthoDB" id="9795587at2"/>
<reference evidence="4 5" key="1">
    <citation type="submission" date="2018-03" db="EMBL/GenBank/DDBJ databases">
        <title>Genomic Encyclopedia of Archaeal and Bacterial Type Strains, Phase II (KMG-II): from individual species to whole genera.</title>
        <authorList>
            <person name="Goeker M."/>
        </authorList>
    </citation>
    <scope>NUCLEOTIDE SEQUENCE [LARGE SCALE GENOMIC DNA]</scope>
    <source>
        <strain evidence="4 5">DSM 45211</strain>
    </source>
</reference>
<feature type="transmembrane region" description="Helical" evidence="2">
    <location>
        <begin position="72"/>
        <end position="92"/>
    </location>
</feature>
<keyword evidence="5" id="KW-1185">Reference proteome</keyword>
<evidence type="ECO:0000313" key="4">
    <source>
        <dbReference type="EMBL" id="PSL02464.1"/>
    </source>
</evidence>
<dbReference type="GO" id="GO:0008482">
    <property type="term" value="F:sulfite oxidase activity"/>
    <property type="evidence" value="ECO:0007669"/>
    <property type="project" value="TreeGrafter"/>
</dbReference>
<organism evidence="4 5">
    <name type="scientific">Haloactinopolyspora alba</name>
    <dbReference type="NCBI Taxonomy" id="648780"/>
    <lineage>
        <taxon>Bacteria</taxon>
        <taxon>Bacillati</taxon>
        <taxon>Actinomycetota</taxon>
        <taxon>Actinomycetes</taxon>
        <taxon>Jiangellales</taxon>
        <taxon>Jiangellaceae</taxon>
        <taxon>Haloactinopolyspora</taxon>
    </lineage>
</organism>
<evidence type="ECO:0000313" key="5">
    <source>
        <dbReference type="Proteomes" id="UP000243528"/>
    </source>
</evidence>
<dbReference type="SUPFAM" id="SSF81296">
    <property type="entry name" value="E set domains"/>
    <property type="match status" value="1"/>
</dbReference>
<keyword evidence="2" id="KW-1133">Transmembrane helix</keyword>
<feature type="transmembrane region" description="Helical" evidence="2">
    <location>
        <begin position="12"/>
        <end position="36"/>
    </location>
</feature>
<accession>A0A2P8DZ13</accession>
<dbReference type="InterPro" id="IPR000572">
    <property type="entry name" value="OxRdtase_Mopterin-bd_dom"/>
</dbReference>
<dbReference type="RefSeq" id="WP_106537983.1">
    <property type="nucleotide sequence ID" value="NZ_PYGE01000010.1"/>
</dbReference>
<sequence length="520" mass="55623">MRGQSHRRRSRATAAVAGLVAGGATLGVGELAAGAVDRSAAPFLAVGNAAVDLTPEWLKSWAVSTFGEDDKLVLLGGMGAVLALFSLIGGMLELWRRWYGVAALVALGAVAAVAALNRPTAEPSWAVPTVSGVAAGAAMLVVLVDRLRVPERVADTGESATQFRRRRRQFLLLTTAAAGLAVVAAVGGRRLGGSRDDVLAARERLRFPAPTEPKARVPSGVTLDVEGITGFRTPNPDFYRVDTRLDVPAIRPDDWRLRIHGMVEREVELDFDNVLALGLVERMITLTCVSNEVGGELAGNAVWLGYPTAALLERAGPSPDADMVLSSSVDGFTISTPLTALTDGRGALLAVGMNGEPLPLEHGFPARLVVPGLYGYVSATKWVVDLEVTRFDRATAYWTDRGWAERAPIKIASRIDVPGSFAKLPTGRNVVAGVAWAQRRGISRVEVQVDDGPWQRAELAAEASVDVWRQWYWPWDADEPGNHTLRVRATDGDGELQTDEQAPPFPEGSSGWHSVVVTVN</sequence>
<gene>
    <name evidence="4" type="ORF">CLV30_110117</name>
</gene>
<name>A0A2P8DZ13_9ACTN</name>
<proteinExistence type="predicted"/>
<dbReference type="AlphaFoldDB" id="A0A2P8DZ13"/>
<protein>
    <submittedName>
        <fullName evidence="4">DMSO/TMAO reductase YedYZ molybdopterin-dependent catalytic subunit</fullName>
    </submittedName>
</protein>
<dbReference type="InterPro" id="IPR014756">
    <property type="entry name" value="Ig_E-set"/>
</dbReference>
<dbReference type="GO" id="GO:0006790">
    <property type="term" value="P:sulfur compound metabolic process"/>
    <property type="evidence" value="ECO:0007669"/>
    <property type="project" value="TreeGrafter"/>
</dbReference>
<dbReference type="Gene3D" id="3.90.420.10">
    <property type="entry name" value="Oxidoreductase, molybdopterin-binding domain"/>
    <property type="match status" value="1"/>
</dbReference>
<dbReference type="PANTHER" id="PTHR19372:SF7">
    <property type="entry name" value="SULFITE OXIDASE, MITOCHONDRIAL"/>
    <property type="match status" value="1"/>
</dbReference>
<dbReference type="Pfam" id="PF00174">
    <property type="entry name" value="Oxidored_molyb"/>
    <property type="match status" value="1"/>
</dbReference>
<keyword evidence="2" id="KW-0812">Transmembrane</keyword>